<accession>A0A8J8TPZ4</accession>
<dbReference type="PANTHER" id="PTHR34236">
    <property type="entry name" value="DIMETHYL SULFOXIDE REDUCTASE TRANSCRIPTIONAL ACTIVATOR"/>
    <property type="match status" value="1"/>
</dbReference>
<gene>
    <name evidence="4" type="ORF">CV102_23095</name>
</gene>
<evidence type="ECO:0000259" key="3">
    <source>
        <dbReference type="Pfam" id="PF04967"/>
    </source>
</evidence>
<proteinExistence type="predicted"/>
<dbReference type="EMBL" id="PHNJ01000019">
    <property type="protein sequence ID" value="TYL36370.1"/>
    <property type="molecule type" value="Genomic_DNA"/>
</dbReference>
<keyword evidence="1" id="KW-0805">Transcription regulation</keyword>
<keyword evidence="2" id="KW-0804">Transcription</keyword>
<reference evidence="4" key="1">
    <citation type="submission" date="2017-11" db="EMBL/GenBank/DDBJ databases">
        <authorList>
            <person name="Kajale S.C."/>
            <person name="Sharma A."/>
        </authorList>
    </citation>
    <scope>NUCLEOTIDE SEQUENCE</scope>
    <source>
        <strain evidence="4">LS1_42</strain>
    </source>
</reference>
<dbReference type="Pfam" id="PF04967">
    <property type="entry name" value="HTH_10"/>
    <property type="match status" value="1"/>
</dbReference>
<dbReference type="OrthoDB" id="202021at2157"/>
<feature type="domain" description="HTH bat-type" evidence="3">
    <location>
        <begin position="155"/>
        <end position="206"/>
    </location>
</feature>
<dbReference type="Proteomes" id="UP000766904">
    <property type="component" value="Unassembled WGS sequence"/>
</dbReference>
<organism evidence="4 5">
    <name type="scientific">Natronococcus pandeyae</name>
    <dbReference type="NCBI Taxonomy" id="2055836"/>
    <lineage>
        <taxon>Archaea</taxon>
        <taxon>Methanobacteriati</taxon>
        <taxon>Methanobacteriota</taxon>
        <taxon>Stenosarchaea group</taxon>
        <taxon>Halobacteria</taxon>
        <taxon>Halobacteriales</taxon>
        <taxon>Natrialbaceae</taxon>
        <taxon>Natronococcus</taxon>
    </lineage>
</organism>
<name>A0A8J8TPZ4_9EURY</name>
<comment type="caution">
    <text evidence="4">The sequence shown here is derived from an EMBL/GenBank/DDBJ whole genome shotgun (WGS) entry which is preliminary data.</text>
</comment>
<dbReference type="PANTHER" id="PTHR34236:SF1">
    <property type="entry name" value="DIMETHYL SULFOXIDE REDUCTASE TRANSCRIPTIONAL ACTIVATOR"/>
    <property type="match status" value="1"/>
</dbReference>
<sequence>MSARVYVEHPDLALTDTIRSLSDGEISVISDVGTDPQHDVYYFRITATDFDDVESALAADHTVADSSVVLEIGGKRTYRIEYSDDAKLITPAITERGGLTLETTSYLNGWMLQLQLEDHDALYDLDEYARSEGIRFDVLELKQRGELDDRFDFGLTDSQVEALIAAYRHGYYDEPRDASLEELSSLLDLSRTATSGRLRRGSATLVEQILDDDCQ</sequence>
<dbReference type="InterPro" id="IPR007050">
    <property type="entry name" value="HTH_bacterioopsin"/>
</dbReference>
<dbReference type="AlphaFoldDB" id="A0A8J8TPZ4"/>
<keyword evidence="5" id="KW-1185">Reference proteome</keyword>
<protein>
    <submittedName>
        <fullName evidence="4">Bacterio-opsin activator</fullName>
    </submittedName>
</protein>
<evidence type="ECO:0000313" key="4">
    <source>
        <dbReference type="EMBL" id="TYL36370.1"/>
    </source>
</evidence>
<evidence type="ECO:0000256" key="2">
    <source>
        <dbReference type="ARBA" id="ARBA00023163"/>
    </source>
</evidence>
<evidence type="ECO:0000313" key="5">
    <source>
        <dbReference type="Proteomes" id="UP000766904"/>
    </source>
</evidence>
<evidence type="ECO:0000256" key="1">
    <source>
        <dbReference type="ARBA" id="ARBA00023015"/>
    </source>
</evidence>